<keyword evidence="5 15" id="KW-0288">FMN</keyword>
<keyword evidence="11 15" id="KW-0067">ATP-binding</keyword>
<dbReference type="InterPro" id="IPR023468">
    <property type="entry name" value="Riboflavin_kinase"/>
</dbReference>
<evidence type="ECO:0000259" key="16">
    <source>
        <dbReference type="SMART" id="SM00904"/>
    </source>
</evidence>
<dbReference type="Gene3D" id="3.40.50.620">
    <property type="entry name" value="HUPs"/>
    <property type="match status" value="1"/>
</dbReference>
<evidence type="ECO:0000256" key="7">
    <source>
        <dbReference type="ARBA" id="ARBA00022695"/>
    </source>
</evidence>
<dbReference type="EMBL" id="BAAFSG010000001">
    <property type="protein sequence ID" value="GAB1254878.1"/>
    <property type="molecule type" value="Genomic_DNA"/>
</dbReference>
<gene>
    <name evidence="17" type="ORF">Defa_23650</name>
</gene>
<dbReference type="SUPFAM" id="SSF82114">
    <property type="entry name" value="Riboflavin kinase-like"/>
    <property type="match status" value="1"/>
</dbReference>
<reference evidence="17 18" key="1">
    <citation type="journal article" date="2025" name="Int. J. Syst. Evol. Microbiol.">
        <title>Desulfovibrio falkowii sp. nov., Porphyromonas miyakawae sp. nov., Mediterraneibacter flintii sp. nov. and Owariibacterium komagatae gen. nov., sp. nov., isolated from human faeces.</title>
        <authorList>
            <person name="Hamaguchi T."/>
            <person name="Ohara M."/>
            <person name="Hisatomi A."/>
            <person name="Sekiguchi K."/>
            <person name="Takeda J.I."/>
            <person name="Ueyama J."/>
            <person name="Ito M."/>
            <person name="Nishiwaki H."/>
            <person name="Ogi T."/>
            <person name="Hirayama M."/>
            <person name="Ohkuma M."/>
            <person name="Sakamoto M."/>
            <person name="Ohno K."/>
        </authorList>
    </citation>
    <scope>NUCLEOTIDE SEQUENCE [LARGE SCALE GENOMIC DNA]</scope>
    <source>
        <strain evidence="17 18">13CB8C</strain>
    </source>
</reference>
<keyword evidence="9 15" id="KW-0418">Kinase</keyword>
<evidence type="ECO:0000256" key="4">
    <source>
        <dbReference type="ARBA" id="ARBA00022630"/>
    </source>
</evidence>
<keyword evidence="18" id="KW-1185">Reference proteome</keyword>
<name>A0ABQ0EB37_9BACT</name>
<dbReference type="Gene3D" id="2.40.30.30">
    <property type="entry name" value="Riboflavin kinase-like"/>
    <property type="match status" value="1"/>
</dbReference>
<keyword evidence="8 15" id="KW-0547">Nucleotide-binding</keyword>
<evidence type="ECO:0000256" key="9">
    <source>
        <dbReference type="ARBA" id="ARBA00022777"/>
    </source>
</evidence>
<dbReference type="PIRSF" id="PIRSF004491">
    <property type="entry name" value="FAD_Synth"/>
    <property type="match status" value="1"/>
</dbReference>
<dbReference type="NCBIfam" id="TIGR00083">
    <property type="entry name" value="ribF"/>
    <property type="match status" value="1"/>
</dbReference>
<evidence type="ECO:0000256" key="2">
    <source>
        <dbReference type="ARBA" id="ARBA00004726"/>
    </source>
</evidence>
<dbReference type="Pfam" id="PF01687">
    <property type="entry name" value="Flavokinase"/>
    <property type="match status" value="1"/>
</dbReference>
<dbReference type="CDD" id="cd02064">
    <property type="entry name" value="FAD_synthetase_N"/>
    <property type="match status" value="1"/>
</dbReference>
<dbReference type="Proteomes" id="UP001628192">
    <property type="component" value="Unassembled WGS sequence"/>
</dbReference>
<dbReference type="PANTHER" id="PTHR22749:SF6">
    <property type="entry name" value="RIBOFLAVIN KINASE"/>
    <property type="match status" value="1"/>
</dbReference>
<comment type="caution">
    <text evidence="17">The sequence shown here is derived from an EMBL/GenBank/DDBJ whole genome shotgun (WGS) entry which is preliminary data.</text>
</comment>
<dbReference type="Pfam" id="PF06574">
    <property type="entry name" value="FAD_syn"/>
    <property type="match status" value="1"/>
</dbReference>
<evidence type="ECO:0000256" key="12">
    <source>
        <dbReference type="ARBA" id="ARBA00023268"/>
    </source>
</evidence>
<protein>
    <recommendedName>
        <fullName evidence="15">Riboflavin biosynthesis protein</fullName>
    </recommendedName>
    <domain>
        <recommendedName>
            <fullName evidence="15">Riboflavin kinase</fullName>
            <ecNumber evidence="15">2.7.1.26</ecNumber>
        </recommendedName>
        <alternativeName>
            <fullName evidence="15">Flavokinase</fullName>
        </alternativeName>
    </domain>
    <domain>
        <recommendedName>
            <fullName evidence="15">FMN adenylyltransferase</fullName>
            <ecNumber evidence="15">2.7.7.2</ecNumber>
        </recommendedName>
        <alternativeName>
            <fullName evidence="15">FAD pyrophosphorylase</fullName>
        </alternativeName>
        <alternativeName>
            <fullName evidence="15">FAD synthase</fullName>
        </alternativeName>
    </domain>
</protein>
<evidence type="ECO:0000313" key="18">
    <source>
        <dbReference type="Proteomes" id="UP001628192"/>
    </source>
</evidence>
<dbReference type="SUPFAM" id="SSF52374">
    <property type="entry name" value="Nucleotidylyl transferase"/>
    <property type="match status" value="1"/>
</dbReference>
<evidence type="ECO:0000256" key="10">
    <source>
        <dbReference type="ARBA" id="ARBA00022827"/>
    </source>
</evidence>
<evidence type="ECO:0000256" key="1">
    <source>
        <dbReference type="ARBA" id="ARBA00002121"/>
    </source>
</evidence>
<dbReference type="InterPro" id="IPR015865">
    <property type="entry name" value="Riboflavin_kinase_bac/euk"/>
</dbReference>
<keyword evidence="12" id="KW-0511">Multifunctional enzyme</keyword>
<comment type="similarity">
    <text evidence="15">Belongs to the ribF family.</text>
</comment>
<accession>A0ABQ0EB37</accession>
<sequence length="314" mass="34204">MNIAHSIEELDFSENSGLTIGNFDGVHLGHQALIRHTLDVCSGEGLTPVVMTFWPHPRQVVMPHLGHMPLTTREERFARLEALGVRHVLELPFTHELAALDAAGFVRAFLEPLRLRHLVVGYDFSLGRDRGGHVDVLRRLGADAGFCVEQLPPVVVDGTVVSSTTLRKLIDEGDVREAARLLGRFHGFSGQVVHGDGRGAGLGFPTANLARPEVVIPRAGVYATLATLATPAGSEKARPAVTCIGCKPTFGENELSVETFLLEGGGDLYGRTLRLDFVERLRGEKRFDSVDALKLQIAADVEQARRILAAFVRQ</sequence>
<evidence type="ECO:0000256" key="5">
    <source>
        <dbReference type="ARBA" id="ARBA00022643"/>
    </source>
</evidence>
<comment type="catalytic activity">
    <reaction evidence="13 15">
        <text>riboflavin + ATP = FMN + ADP + H(+)</text>
        <dbReference type="Rhea" id="RHEA:14357"/>
        <dbReference type="ChEBI" id="CHEBI:15378"/>
        <dbReference type="ChEBI" id="CHEBI:30616"/>
        <dbReference type="ChEBI" id="CHEBI:57986"/>
        <dbReference type="ChEBI" id="CHEBI:58210"/>
        <dbReference type="ChEBI" id="CHEBI:456216"/>
        <dbReference type="EC" id="2.7.1.26"/>
    </reaction>
</comment>
<comment type="function">
    <text evidence="1">Catalyzes the phosphorylation of riboflavin to FMN followed by the adenylation of FMN to FAD.</text>
</comment>
<evidence type="ECO:0000256" key="14">
    <source>
        <dbReference type="ARBA" id="ARBA00049494"/>
    </source>
</evidence>
<comment type="pathway">
    <text evidence="3 15">Cofactor biosynthesis; FMN biosynthesis; FMN from riboflavin (ATP route): step 1/1.</text>
</comment>
<evidence type="ECO:0000256" key="8">
    <source>
        <dbReference type="ARBA" id="ARBA00022741"/>
    </source>
</evidence>
<keyword evidence="6 15" id="KW-0808">Transferase</keyword>
<dbReference type="EC" id="2.7.1.26" evidence="15"/>
<feature type="domain" description="Riboflavin kinase" evidence="16">
    <location>
        <begin position="181"/>
        <end position="309"/>
    </location>
</feature>
<dbReference type="GO" id="GO:0016301">
    <property type="term" value="F:kinase activity"/>
    <property type="evidence" value="ECO:0007669"/>
    <property type="project" value="UniProtKB-KW"/>
</dbReference>
<dbReference type="NCBIfam" id="NF004160">
    <property type="entry name" value="PRK05627.1-3"/>
    <property type="match status" value="1"/>
</dbReference>
<dbReference type="InterPro" id="IPR002606">
    <property type="entry name" value="Riboflavin_kinase_bac"/>
</dbReference>
<evidence type="ECO:0000313" key="17">
    <source>
        <dbReference type="EMBL" id="GAB1254878.1"/>
    </source>
</evidence>
<evidence type="ECO:0000256" key="3">
    <source>
        <dbReference type="ARBA" id="ARBA00005201"/>
    </source>
</evidence>
<comment type="pathway">
    <text evidence="2 15">Cofactor biosynthesis; FAD biosynthesis; FAD from FMN: step 1/1.</text>
</comment>
<keyword evidence="10 15" id="KW-0274">FAD</keyword>
<dbReference type="InterPro" id="IPR023465">
    <property type="entry name" value="Riboflavin_kinase_dom_sf"/>
</dbReference>
<evidence type="ECO:0000256" key="6">
    <source>
        <dbReference type="ARBA" id="ARBA00022679"/>
    </source>
</evidence>
<dbReference type="PANTHER" id="PTHR22749">
    <property type="entry name" value="RIBOFLAVIN KINASE/FMN ADENYLYLTRANSFERASE"/>
    <property type="match status" value="1"/>
</dbReference>
<dbReference type="InterPro" id="IPR015864">
    <property type="entry name" value="FAD_synthase"/>
</dbReference>
<dbReference type="EC" id="2.7.7.2" evidence="15"/>
<comment type="catalytic activity">
    <reaction evidence="14 15">
        <text>FMN + ATP + H(+) = FAD + diphosphate</text>
        <dbReference type="Rhea" id="RHEA:17237"/>
        <dbReference type="ChEBI" id="CHEBI:15378"/>
        <dbReference type="ChEBI" id="CHEBI:30616"/>
        <dbReference type="ChEBI" id="CHEBI:33019"/>
        <dbReference type="ChEBI" id="CHEBI:57692"/>
        <dbReference type="ChEBI" id="CHEBI:58210"/>
        <dbReference type="EC" id="2.7.7.2"/>
    </reaction>
</comment>
<dbReference type="RefSeq" id="WP_407845016.1">
    <property type="nucleotide sequence ID" value="NZ_BAAFSG010000001.1"/>
</dbReference>
<evidence type="ECO:0000256" key="15">
    <source>
        <dbReference type="PIRNR" id="PIRNR004491"/>
    </source>
</evidence>
<dbReference type="InterPro" id="IPR014729">
    <property type="entry name" value="Rossmann-like_a/b/a_fold"/>
</dbReference>
<dbReference type="SMART" id="SM00904">
    <property type="entry name" value="Flavokinase"/>
    <property type="match status" value="1"/>
</dbReference>
<proteinExistence type="inferred from homology"/>
<keyword evidence="7 15" id="KW-0548">Nucleotidyltransferase</keyword>
<evidence type="ECO:0000256" key="11">
    <source>
        <dbReference type="ARBA" id="ARBA00022840"/>
    </source>
</evidence>
<organism evidence="17 18">
    <name type="scientific">Desulfovibrio falkowii</name>
    <dbReference type="NCBI Taxonomy" id="3136602"/>
    <lineage>
        <taxon>Bacteria</taxon>
        <taxon>Pseudomonadati</taxon>
        <taxon>Thermodesulfobacteriota</taxon>
        <taxon>Desulfovibrionia</taxon>
        <taxon>Desulfovibrionales</taxon>
        <taxon>Desulfovibrionaceae</taxon>
        <taxon>Desulfovibrio</taxon>
    </lineage>
</organism>
<evidence type="ECO:0000256" key="13">
    <source>
        <dbReference type="ARBA" id="ARBA00047880"/>
    </source>
</evidence>
<keyword evidence="4 15" id="KW-0285">Flavoprotein</keyword>